<keyword evidence="3" id="KW-1133">Transmembrane helix</keyword>
<protein>
    <recommendedName>
        <fullName evidence="6">TonB C-terminal domain-containing protein</fullName>
    </recommendedName>
</protein>
<keyword evidence="2" id="KW-0812">Transmembrane</keyword>
<evidence type="ECO:0000256" key="4">
    <source>
        <dbReference type="ARBA" id="ARBA00023136"/>
    </source>
</evidence>
<dbReference type="InterPro" id="IPR006260">
    <property type="entry name" value="TonB/TolA_C"/>
</dbReference>
<gene>
    <name evidence="7" type="ORF">AA14337_0253</name>
</gene>
<keyword evidence="8" id="KW-1185">Reference proteome</keyword>
<feature type="domain" description="TonB C-terminal" evidence="6">
    <location>
        <begin position="53"/>
        <end position="102"/>
    </location>
</feature>
<evidence type="ECO:0000256" key="2">
    <source>
        <dbReference type="ARBA" id="ARBA00022692"/>
    </source>
</evidence>
<organism evidence="7 8">
    <name type="scientific">Acetobacter malorum DSM 14337</name>
    <dbReference type="NCBI Taxonomy" id="1307910"/>
    <lineage>
        <taxon>Bacteria</taxon>
        <taxon>Pseudomonadati</taxon>
        <taxon>Pseudomonadota</taxon>
        <taxon>Alphaproteobacteria</taxon>
        <taxon>Acetobacterales</taxon>
        <taxon>Acetobacteraceae</taxon>
        <taxon>Acetobacter</taxon>
    </lineage>
</organism>
<evidence type="ECO:0000256" key="3">
    <source>
        <dbReference type="ARBA" id="ARBA00022989"/>
    </source>
</evidence>
<dbReference type="Proteomes" id="UP001065047">
    <property type="component" value="Unassembled WGS sequence"/>
</dbReference>
<sequence length="117" mass="13075">MKKLMVITVGLLAFCAEAKADGTAQLQQVSHQALSHNPIRMSPSELKKWQDSAVTIYADISEDGRAINCRITPNPNPDFNAEALKYCQTARYKPAMKNGVPVVEHNRKIVLRFHPDD</sequence>
<evidence type="ECO:0000256" key="5">
    <source>
        <dbReference type="SAM" id="SignalP"/>
    </source>
</evidence>
<dbReference type="InterPro" id="IPR037682">
    <property type="entry name" value="TonB_C"/>
</dbReference>
<evidence type="ECO:0000313" key="7">
    <source>
        <dbReference type="EMBL" id="GBQ75544.1"/>
    </source>
</evidence>
<feature type="signal peptide" evidence="5">
    <location>
        <begin position="1"/>
        <end position="20"/>
    </location>
</feature>
<evidence type="ECO:0000313" key="8">
    <source>
        <dbReference type="Proteomes" id="UP001065047"/>
    </source>
</evidence>
<dbReference type="Gene3D" id="3.30.1150.10">
    <property type="match status" value="1"/>
</dbReference>
<dbReference type="EMBL" id="BAPF01000002">
    <property type="protein sequence ID" value="GBQ75544.1"/>
    <property type="molecule type" value="Genomic_DNA"/>
</dbReference>
<feature type="chain" id="PRO_5045320599" description="TonB C-terminal domain-containing protein" evidence="5">
    <location>
        <begin position="21"/>
        <end position="117"/>
    </location>
</feature>
<comment type="caution">
    <text evidence="7">The sequence shown here is derived from an EMBL/GenBank/DDBJ whole genome shotgun (WGS) entry which is preliminary data.</text>
</comment>
<dbReference type="GeneID" id="29557396"/>
<keyword evidence="5" id="KW-0732">Signal</keyword>
<evidence type="ECO:0000256" key="1">
    <source>
        <dbReference type="ARBA" id="ARBA00004167"/>
    </source>
</evidence>
<keyword evidence="4" id="KW-0472">Membrane</keyword>
<dbReference type="Pfam" id="PF03544">
    <property type="entry name" value="TonB_C"/>
    <property type="match status" value="1"/>
</dbReference>
<reference evidence="7" key="1">
    <citation type="submission" date="2013-04" db="EMBL/GenBank/DDBJ databases">
        <title>The genome sequencing project of 58 acetic acid bacteria.</title>
        <authorList>
            <person name="Okamoto-Kainuma A."/>
            <person name="Ishikawa M."/>
            <person name="Umino S."/>
            <person name="Koizumi Y."/>
            <person name="Shiwa Y."/>
            <person name="Yoshikawa H."/>
            <person name="Matsutani M."/>
            <person name="Matsushita K."/>
        </authorList>
    </citation>
    <scope>NUCLEOTIDE SEQUENCE</scope>
    <source>
        <strain evidence="7">DSM 14337</strain>
    </source>
</reference>
<evidence type="ECO:0000259" key="6">
    <source>
        <dbReference type="Pfam" id="PF03544"/>
    </source>
</evidence>
<name>A0ABQ0PLX2_9PROT</name>
<dbReference type="SUPFAM" id="SSF74653">
    <property type="entry name" value="TolA/TonB C-terminal domain"/>
    <property type="match status" value="1"/>
</dbReference>
<comment type="subcellular location">
    <subcellularLocation>
        <location evidence="1">Membrane</location>
        <topology evidence="1">Single-pass membrane protein</topology>
    </subcellularLocation>
</comment>
<dbReference type="RefSeq" id="WP_156476956.1">
    <property type="nucleotide sequence ID" value="NZ_BAPF01000002.1"/>
</dbReference>
<dbReference type="NCBIfam" id="TIGR01352">
    <property type="entry name" value="tonB_Cterm"/>
    <property type="match status" value="1"/>
</dbReference>
<proteinExistence type="predicted"/>
<accession>A0ABQ0PLX2</accession>